<proteinExistence type="predicted"/>
<sequence length="423" mass="48566">ALQSCKSVKPVVLINYTALGPRMGYVKNLARTLVSIIPSIEDYLFAFSYVFTKFPEDQKQSIHALFKETYESVAKDDSDHRYKALLADIANKTQKRVIAPDLLHDPPHELLEEVVDVKNFIRYPSDTFKPFLTENSKSAVRLQVHKHKADILLVFKHRNYQSAKIKLDELCALNNVLKNDSIERDYNDCVKKLTQEWNEKIEQAKYAFNKCITSPHEINKEDVLAYETIMNELKSADQLRSHLKEAICADSLVQNLNGQIDDLLREIKNNINNPNELKIHLDKLMQIGNCFSQFATLYTQACQTLANHLMNYVNDAKEYINTNKFEEFRNNLEKIAKILPLQSNLISLFDIKTQITNLETLLLTHLNNEMNKGIAVIKKGMKKDSNSNKEDVSDPLLIPIEKLDKYDIEVLETSTASLETAMN</sequence>
<name>X6LIC5_RETFI</name>
<feature type="non-terminal residue" evidence="1">
    <location>
        <position position="423"/>
    </location>
</feature>
<dbReference type="OrthoDB" id="2386367at2759"/>
<gene>
    <name evidence="1" type="ORF">RFI_36309</name>
</gene>
<reference evidence="1 2" key="1">
    <citation type="journal article" date="2013" name="Curr. Biol.">
        <title>The Genome of the Foraminiferan Reticulomyxa filosa.</title>
        <authorList>
            <person name="Glockner G."/>
            <person name="Hulsmann N."/>
            <person name="Schleicher M."/>
            <person name="Noegel A.A."/>
            <person name="Eichinger L."/>
            <person name="Gallinger C."/>
            <person name="Pawlowski J."/>
            <person name="Sierra R."/>
            <person name="Euteneuer U."/>
            <person name="Pillet L."/>
            <person name="Moustafa A."/>
            <person name="Platzer M."/>
            <person name="Groth M."/>
            <person name="Szafranski K."/>
            <person name="Schliwa M."/>
        </authorList>
    </citation>
    <scope>NUCLEOTIDE SEQUENCE [LARGE SCALE GENOMIC DNA]</scope>
</reference>
<dbReference type="Proteomes" id="UP000023152">
    <property type="component" value="Unassembled WGS sequence"/>
</dbReference>
<dbReference type="AlphaFoldDB" id="X6LIC5"/>
<feature type="non-terminal residue" evidence="1">
    <location>
        <position position="1"/>
    </location>
</feature>
<dbReference type="EMBL" id="ASPP01039104">
    <property type="protein sequence ID" value="ETO01131.1"/>
    <property type="molecule type" value="Genomic_DNA"/>
</dbReference>
<evidence type="ECO:0000313" key="1">
    <source>
        <dbReference type="EMBL" id="ETO01131.1"/>
    </source>
</evidence>
<comment type="caution">
    <text evidence="1">The sequence shown here is derived from an EMBL/GenBank/DDBJ whole genome shotgun (WGS) entry which is preliminary data.</text>
</comment>
<protein>
    <submittedName>
        <fullName evidence="1">Uncharacterized protein</fullName>
    </submittedName>
</protein>
<keyword evidence="2" id="KW-1185">Reference proteome</keyword>
<evidence type="ECO:0000313" key="2">
    <source>
        <dbReference type="Proteomes" id="UP000023152"/>
    </source>
</evidence>
<organism evidence="1 2">
    <name type="scientific">Reticulomyxa filosa</name>
    <dbReference type="NCBI Taxonomy" id="46433"/>
    <lineage>
        <taxon>Eukaryota</taxon>
        <taxon>Sar</taxon>
        <taxon>Rhizaria</taxon>
        <taxon>Retaria</taxon>
        <taxon>Foraminifera</taxon>
        <taxon>Monothalamids</taxon>
        <taxon>Reticulomyxidae</taxon>
        <taxon>Reticulomyxa</taxon>
    </lineage>
</organism>
<accession>X6LIC5</accession>